<dbReference type="Proteomes" id="UP000009168">
    <property type="component" value="Unassembled WGS sequence"/>
</dbReference>
<dbReference type="GO" id="GO:0005886">
    <property type="term" value="C:plasma membrane"/>
    <property type="evidence" value="ECO:0007669"/>
    <property type="project" value="TreeGrafter"/>
</dbReference>
<accession>Q23F93</accession>
<dbReference type="OrthoDB" id="285222at2759"/>
<organism evidence="2 3">
    <name type="scientific">Tetrahymena thermophila (strain SB210)</name>
    <dbReference type="NCBI Taxonomy" id="312017"/>
    <lineage>
        <taxon>Eukaryota</taxon>
        <taxon>Sar</taxon>
        <taxon>Alveolata</taxon>
        <taxon>Ciliophora</taxon>
        <taxon>Intramacronucleata</taxon>
        <taxon>Oligohymenophorea</taxon>
        <taxon>Hymenostomatida</taxon>
        <taxon>Tetrahymenina</taxon>
        <taxon>Tetrahymenidae</taxon>
        <taxon>Tetrahymena</taxon>
    </lineage>
</organism>
<proteinExistence type="predicted"/>
<dbReference type="eggNOG" id="KOG2562">
    <property type="taxonomic scope" value="Eukaryota"/>
</dbReference>
<evidence type="ECO:0000313" key="3">
    <source>
        <dbReference type="Proteomes" id="UP000009168"/>
    </source>
</evidence>
<dbReference type="InParanoid" id="Q23F93"/>
<dbReference type="GO" id="GO:0051666">
    <property type="term" value="P:actin cortical patch localization"/>
    <property type="evidence" value="ECO:0007669"/>
    <property type="project" value="TreeGrafter"/>
</dbReference>
<evidence type="ECO:0000259" key="1">
    <source>
        <dbReference type="Pfam" id="PF07792"/>
    </source>
</evidence>
<dbReference type="InterPro" id="IPR052809">
    <property type="entry name" value="Actin_polarity_regulatory"/>
</dbReference>
<sequence>MIDVIFCSEFDLLKGCVVKAHYPENFEYDEITLAAYMLPDGVQKFDNDISVFKYKLKQVVDQKTHKLVSEINLNSSKELVDLYKFNNQKDDWEIYQTNCSLTATNLGDFIIFSTPEIEFGAEKQIFRFQTHKDIQYRKLKDDFYSFYTQIEGESYGILFKMGAQSQQRKSLYSFMEKFEEQRLYESQLRLSELSLKSVDNQQQIQLNDDMQSLKQQQEVINTKVENEYTFYTVIKNKRDQQFKRGNLTRAITIASQNNDILYYFEKALKYYVDLYIEFPIEDDTTPVLKLLEDAFNAINKLNIPQKYLQMQEDQLVYWEDLLNRGYDPSSVNQIDFALNEWFVYTVQPNDSIFKDFTNASLIDLIKRFQDQVMKIWAAILKEQRILFVGYDKSIRECVNFASSIQLLALPLNLSKKIHLYCHLQDLSFVEKKSYIATVSNPLFENRESWWDVCCNIQDGSVKESEKLSTLEAMVENKIQQLDKEFYKEVEKKIQDGTIDEYGVRQLFFNYTKYTLDFMMNTSNLIDQGKEDKLLQQSFQKRAQRFAKTSYYQNIIQDEENQRNKFKQFFGETSYIQLFESLLILKDTRILNDLELITLYTAITTYAKTESQLLLVLRYIFHKKNSLDSIGIGLFSKSEQVVKKNLQMLQHIETFPIGKQVLKSFSFMMLYAYENMKTRYQFTKFK</sequence>
<dbReference type="InterPro" id="IPR012860">
    <property type="entry name" value="Afi1_N"/>
</dbReference>
<dbReference type="HOGENOM" id="CLU_258890_0_0_1"/>
<reference evidence="3" key="1">
    <citation type="journal article" date="2006" name="PLoS Biol.">
        <title>Macronuclear genome sequence of the ciliate Tetrahymena thermophila, a model eukaryote.</title>
        <authorList>
            <person name="Eisen J.A."/>
            <person name="Coyne R.S."/>
            <person name="Wu M."/>
            <person name="Wu D."/>
            <person name="Thiagarajan M."/>
            <person name="Wortman J.R."/>
            <person name="Badger J.H."/>
            <person name="Ren Q."/>
            <person name="Amedeo P."/>
            <person name="Jones K.M."/>
            <person name="Tallon L.J."/>
            <person name="Delcher A.L."/>
            <person name="Salzberg S.L."/>
            <person name="Silva J.C."/>
            <person name="Haas B.J."/>
            <person name="Majoros W.H."/>
            <person name="Farzad M."/>
            <person name="Carlton J.M."/>
            <person name="Smith R.K. Jr."/>
            <person name="Garg J."/>
            <person name="Pearlman R.E."/>
            <person name="Karrer K.M."/>
            <person name="Sun L."/>
            <person name="Manning G."/>
            <person name="Elde N.C."/>
            <person name="Turkewitz A.P."/>
            <person name="Asai D.J."/>
            <person name="Wilkes D.E."/>
            <person name="Wang Y."/>
            <person name="Cai H."/>
            <person name="Collins K."/>
            <person name="Stewart B.A."/>
            <person name="Lee S.R."/>
            <person name="Wilamowska K."/>
            <person name="Weinberg Z."/>
            <person name="Ruzzo W.L."/>
            <person name="Wloga D."/>
            <person name="Gaertig J."/>
            <person name="Frankel J."/>
            <person name="Tsao C.-C."/>
            <person name="Gorovsky M.A."/>
            <person name="Keeling P.J."/>
            <person name="Waller R.F."/>
            <person name="Patron N.J."/>
            <person name="Cherry J.M."/>
            <person name="Stover N.A."/>
            <person name="Krieger C.J."/>
            <person name="del Toro C."/>
            <person name="Ryder H.F."/>
            <person name="Williamson S.C."/>
            <person name="Barbeau R.A."/>
            <person name="Hamilton E.P."/>
            <person name="Orias E."/>
        </authorList>
    </citation>
    <scope>NUCLEOTIDE SEQUENCE [LARGE SCALE GENOMIC DNA]</scope>
    <source>
        <strain evidence="3">SB210</strain>
    </source>
</reference>
<name>Q23F93_TETTS</name>
<dbReference type="Pfam" id="PF08616">
    <property type="entry name" value="SPA"/>
    <property type="match status" value="1"/>
</dbReference>
<dbReference type="Pfam" id="PF07792">
    <property type="entry name" value="Afi1"/>
    <property type="match status" value="1"/>
</dbReference>
<dbReference type="GeneID" id="7835563"/>
<dbReference type="AlphaFoldDB" id="Q23F93"/>
<dbReference type="PANTHER" id="PTHR28245">
    <property type="entry name" value="ARF3-INTERACTING PROTEIN 1"/>
    <property type="match status" value="1"/>
</dbReference>
<gene>
    <name evidence="2" type="ORF">TTHERM_00382210</name>
</gene>
<protein>
    <submittedName>
        <fullName evidence="2">EF hand protein</fullName>
    </submittedName>
</protein>
<dbReference type="STRING" id="312017.Q23F93"/>
<evidence type="ECO:0000313" key="2">
    <source>
        <dbReference type="EMBL" id="EAR95260.2"/>
    </source>
</evidence>
<feature type="domain" description="Arf3-interacting protein 1 N-terminal" evidence="1">
    <location>
        <begin position="4"/>
        <end position="54"/>
    </location>
</feature>
<dbReference type="KEGG" id="tet:TTHERM_00382210"/>
<dbReference type="PANTHER" id="PTHR28245:SF1">
    <property type="entry name" value="ARF3-INTERACTING PROTEIN 1"/>
    <property type="match status" value="1"/>
</dbReference>
<keyword evidence="3" id="KW-1185">Reference proteome</keyword>
<dbReference type="RefSeq" id="XP_001015505.2">
    <property type="nucleotide sequence ID" value="XM_001015505.2"/>
</dbReference>
<dbReference type="EMBL" id="GG662706">
    <property type="protein sequence ID" value="EAR95260.2"/>
    <property type="molecule type" value="Genomic_DNA"/>
</dbReference>